<gene>
    <name evidence="1" type="ORF">HJA_05107</name>
</gene>
<dbReference type="STRING" id="1280952.HJA_05107"/>
<keyword evidence="2" id="KW-1185">Reference proteome</keyword>
<dbReference type="AlphaFoldDB" id="A0A059FGI8"/>
<protein>
    <submittedName>
        <fullName evidence="1">Uncharacterized protein</fullName>
    </submittedName>
</protein>
<accession>A0A059FGI8</accession>
<organism evidence="1 2">
    <name type="scientific">Hyphomonas jannaschiana VP2</name>
    <dbReference type="NCBI Taxonomy" id="1280952"/>
    <lineage>
        <taxon>Bacteria</taxon>
        <taxon>Pseudomonadati</taxon>
        <taxon>Pseudomonadota</taxon>
        <taxon>Alphaproteobacteria</taxon>
        <taxon>Hyphomonadales</taxon>
        <taxon>Hyphomonadaceae</taxon>
        <taxon>Hyphomonas</taxon>
    </lineage>
</organism>
<name>A0A059FGI8_9PROT</name>
<reference evidence="1 2" key="1">
    <citation type="journal article" date="2014" name="Antonie Van Leeuwenhoek">
        <title>Hyphomonas beringensis sp. nov. and Hyphomonas chukchiensis sp. nov., isolated from surface seawater of the Bering Sea and Chukchi Sea.</title>
        <authorList>
            <person name="Li C."/>
            <person name="Lai Q."/>
            <person name="Li G."/>
            <person name="Dong C."/>
            <person name="Wang J."/>
            <person name="Liao Y."/>
            <person name="Shao Z."/>
        </authorList>
    </citation>
    <scope>NUCLEOTIDE SEQUENCE [LARGE SCALE GENOMIC DNA]</scope>
    <source>
        <strain evidence="1 2">VP2</strain>
    </source>
</reference>
<evidence type="ECO:0000313" key="2">
    <source>
        <dbReference type="Proteomes" id="UP000024816"/>
    </source>
</evidence>
<evidence type="ECO:0000313" key="1">
    <source>
        <dbReference type="EMBL" id="KCZ89603.1"/>
    </source>
</evidence>
<dbReference type="EMBL" id="ARYJ01000003">
    <property type="protein sequence ID" value="KCZ89603.1"/>
    <property type="molecule type" value="Genomic_DNA"/>
</dbReference>
<sequence>MLAFTPDNWQSHPCVNGRPAIEQDVIENRATFYVPNSTVEDVASLHCPLPGVLKNSDGETVPVLILQAQISPTSDTYIIGAIDQSGQHYVTTSDDVEVLTTPTSDWMAKLETSQ</sequence>
<comment type="caution">
    <text evidence="1">The sequence shown here is derived from an EMBL/GenBank/DDBJ whole genome shotgun (WGS) entry which is preliminary data.</text>
</comment>
<dbReference type="Proteomes" id="UP000024816">
    <property type="component" value="Unassembled WGS sequence"/>
</dbReference>
<proteinExistence type="predicted"/>